<gene>
    <name evidence="2" type="ORF">CHC_T00000421001</name>
</gene>
<accession>R7QNU3</accession>
<evidence type="ECO:0000256" key="1">
    <source>
        <dbReference type="SAM" id="MobiDB-lite"/>
    </source>
</evidence>
<proteinExistence type="predicted"/>
<dbReference type="AlphaFoldDB" id="R7QNU3"/>
<sequence>MTKIPSMEMPQPCPLPTVPESPEPEPMYPSKARPPRDWAVPRGGIATATGPQTSAPASKPQGKHH</sequence>
<dbReference type="KEGG" id="ccp:CHC_T00000421001"/>
<evidence type="ECO:0000313" key="2">
    <source>
        <dbReference type="EMBL" id="CDF39774.1"/>
    </source>
</evidence>
<feature type="region of interest" description="Disordered" evidence="1">
    <location>
        <begin position="1"/>
        <end position="65"/>
    </location>
</feature>
<evidence type="ECO:0000313" key="3">
    <source>
        <dbReference type="Proteomes" id="UP000012073"/>
    </source>
</evidence>
<name>R7QNU3_CHOCR</name>
<reference evidence="3" key="1">
    <citation type="journal article" date="2013" name="Proc. Natl. Acad. Sci. U.S.A.">
        <title>Genome structure and metabolic features in the red seaweed Chondrus crispus shed light on evolution of the Archaeplastida.</title>
        <authorList>
            <person name="Collen J."/>
            <person name="Porcel B."/>
            <person name="Carre W."/>
            <person name="Ball S.G."/>
            <person name="Chaparro C."/>
            <person name="Tonon T."/>
            <person name="Barbeyron T."/>
            <person name="Michel G."/>
            <person name="Noel B."/>
            <person name="Valentin K."/>
            <person name="Elias M."/>
            <person name="Artiguenave F."/>
            <person name="Arun A."/>
            <person name="Aury J.M."/>
            <person name="Barbosa-Neto J.F."/>
            <person name="Bothwell J.H."/>
            <person name="Bouget F.Y."/>
            <person name="Brillet L."/>
            <person name="Cabello-Hurtado F."/>
            <person name="Capella-Gutierrez S."/>
            <person name="Charrier B."/>
            <person name="Cladiere L."/>
            <person name="Cock J.M."/>
            <person name="Coelho S.M."/>
            <person name="Colleoni C."/>
            <person name="Czjzek M."/>
            <person name="Da Silva C."/>
            <person name="Delage L."/>
            <person name="Denoeud F."/>
            <person name="Deschamps P."/>
            <person name="Dittami S.M."/>
            <person name="Gabaldon T."/>
            <person name="Gachon C.M."/>
            <person name="Groisillier A."/>
            <person name="Herve C."/>
            <person name="Jabbari K."/>
            <person name="Katinka M."/>
            <person name="Kloareg B."/>
            <person name="Kowalczyk N."/>
            <person name="Labadie K."/>
            <person name="Leblanc C."/>
            <person name="Lopez P.J."/>
            <person name="McLachlan D.H."/>
            <person name="Meslet-Cladiere L."/>
            <person name="Moustafa A."/>
            <person name="Nehr Z."/>
            <person name="Nyvall Collen P."/>
            <person name="Panaud O."/>
            <person name="Partensky F."/>
            <person name="Poulain J."/>
            <person name="Rensing S.A."/>
            <person name="Rousvoal S."/>
            <person name="Samson G."/>
            <person name="Symeonidi A."/>
            <person name="Weissenbach J."/>
            <person name="Zambounis A."/>
            <person name="Wincker P."/>
            <person name="Boyen C."/>
        </authorList>
    </citation>
    <scope>NUCLEOTIDE SEQUENCE [LARGE SCALE GENOMIC DNA]</scope>
    <source>
        <strain evidence="3">cv. Stackhouse</strain>
    </source>
</reference>
<protein>
    <submittedName>
        <fullName evidence="2">Uncharacterized protein</fullName>
    </submittedName>
</protein>
<dbReference type="Proteomes" id="UP000012073">
    <property type="component" value="Unassembled WGS sequence"/>
</dbReference>
<dbReference type="EMBL" id="HG002072">
    <property type="protein sequence ID" value="CDF39774.1"/>
    <property type="molecule type" value="Genomic_DNA"/>
</dbReference>
<dbReference type="GeneID" id="17317785"/>
<dbReference type="Gramene" id="CDF39774">
    <property type="protein sequence ID" value="CDF39774"/>
    <property type="gene ID" value="CHC_T00000421001"/>
</dbReference>
<keyword evidence="3" id="KW-1185">Reference proteome</keyword>
<organism evidence="2 3">
    <name type="scientific">Chondrus crispus</name>
    <name type="common">Carrageen Irish moss</name>
    <name type="synonym">Polymorpha crispa</name>
    <dbReference type="NCBI Taxonomy" id="2769"/>
    <lineage>
        <taxon>Eukaryota</taxon>
        <taxon>Rhodophyta</taxon>
        <taxon>Florideophyceae</taxon>
        <taxon>Rhodymeniophycidae</taxon>
        <taxon>Gigartinales</taxon>
        <taxon>Gigartinaceae</taxon>
        <taxon>Chondrus</taxon>
    </lineage>
</organism>
<dbReference type="RefSeq" id="XP_005710068.1">
    <property type="nucleotide sequence ID" value="XM_005710011.1"/>
</dbReference>
<feature type="compositionally biased region" description="Pro residues" evidence="1">
    <location>
        <begin position="11"/>
        <end position="27"/>
    </location>
</feature>